<evidence type="ECO:0000256" key="2">
    <source>
        <dbReference type="ARBA" id="ARBA00009883"/>
    </source>
</evidence>
<evidence type="ECO:0000256" key="7">
    <source>
        <dbReference type="ARBA" id="ARBA00041176"/>
    </source>
</evidence>
<keyword evidence="4 9" id="KW-0732">Signal</keyword>
<dbReference type="FunFam" id="3.90.1450.10:FF:000001">
    <property type="entry name" value="Guanylate cyclase activator 2B"/>
    <property type="match status" value="1"/>
</dbReference>
<dbReference type="PRINTS" id="PR00774">
    <property type="entry name" value="GUANYLIN"/>
</dbReference>
<evidence type="ECO:0000256" key="9">
    <source>
        <dbReference type="SAM" id="SignalP"/>
    </source>
</evidence>
<reference evidence="10" key="2">
    <citation type="submission" date="2025-08" db="UniProtKB">
        <authorList>
            <consortium name="Ensembl"/>
        </authorList>
    </citation>
    <scope>IDENTIFICATION</scope>
    <source>
        <strain evidence="10">2N</strain>
    </source>
</reference>
<feature type="chain" id="PRO_5003542571" description="Guanylate cyclase activator 2B" evidence="9">
    <location>
        <begin position="29"/>
        <end position="113"/>
    </location>
</feature>
<dbReference type="PANTHER" id="PTHR11318">
    <property type="entry name" value="GUANYLIN FAMILY MEMBER"/>
    <property type="match status" value="1"/>
</dbReference>
<dbReference type="SUPFAM" id="SSF89890">
    <property type="entry name" value="Proguanylin"/>
    <property type="match status" value="1"/>
</dbReference>
<feature type="disulfide bond" evidence="8">
    <location>
        <begin position="102"/>
        <end position="110"/>
    </location>
</feature>
<dbReference type="GO" id="GO:0070294">
    <property type="term" value="P:renal sodium ion absorption"/>
    <property type="evidence" value="ECO:0007669"/>
    <property type="project" value="Ensembl"/>
</dbReference>
<evidence type="ECO:0000313" key="10">
    <source>
        <dbReference type="Ensembl" id="ENSCPOP00000006119.2"/>
    </source>
</evidence>
<evidence type="ECO:0000256" key="3">
    <source>
        <dbReference type="ARBA" id="ARBA00022525"/>
    </source>
</evidence>
<dbReference type="Bgee" id="ENSCPOG00000006789">
    <property type="expression patterns" value="Expressed in adult mammalian kidney and 1 other cell type or tissue"/>
</dbReference>
<dbReference type="GO" id="GO:0042593">
    <property type="term" value="P:glucose homeostasis"/>
    <property type="evidence" value="ECO:0007669"/>
    <property type="project" value="Ensembl"/>
</dbReference>
<reference evidence="11" key="1">
    <citation type="journal article" date="2011" name="Nature">
        <title>A high-resolution map of human evolutionary constraint using 29 mammals.</title>
        <authorList>
            <person name="Lindblad-Toh K."/>
            <person name="Garber M."/>
            <person name="Zuk O."/>
            <person name="Lin M.F."/>
            <person name="Parker B.J."/>
            <person name="Washietl S."/>
            <person name="Kheradpour P."/>
            <person name="Ernst J."/>
            <person name="Jordan G."/>
            <person name="Mauceli E."/>
            <person name="Ward L.D."/>
            <person name="Lowe C.B."/>
            <person name="Holloway A.K."/>
            <person name="Clamp M."/>
            <person name="Gnerre S."/>
            <person name="Alfoldi J."/>
            <person name="Beal K."/>
            <person name="Chang J."/>
            <person name="Clawson H."/>
            <person name="Cuff J."/>
            <person name="Di Palma F."/>
            <person name="Fitzgerald S."/>
            <person name="Flicek P."/>
            <person name="Guttman M."/>
            <person name="Hubisz M.J."/>
            <person name="Jaffe D.B."/>
            <person name="Jungreis I."/>
            <person name="Kent W.J."/>
            <person name="Kostka D."/>
            <person name="Lara M."/>
            <person name="Martins A.L."/>
            <person name="Massingham T."/>
            <person name="Moltke I."/>
            <person name="Raney B.J."/>
            <person name="Rasmussen M.D."/>
            <person name="Robinson J."/>
            <person name="Stark A."/>
            <person name="Vilella A.J."/>
            <person name="Wen J."/>
            <person name="Xie X."/>
            <person name="Zody M.C."/>
            <person name="Baldwin J."/>
            <person name="Bloom T."/>
            <person name="Chin C.W."/>
            <person name="Heiman D."/>
            <person name="Nicol R."/>
            <person name="Nusbaum C."/>
            <person name="Young S."/>
            <person name="Wilkinson J."/>
            <person name="Worley K.C."/>
            <person name="Kovar C.L."/>
            <person name="Muzny D.M."/>
            <person name="Gibbs R.A."/>
            <person name="Cree A."/>
            <person name="Dihn H.H."/>
            <person name="Fowler G."/>
            <person name="Jhangiani S."/>
            <person name="Joshi V."/>
            <person name="Lee S."/>
            <person name="Lewis L.R."/>
            <person name="Nazareth L.V."/>
            <person name="Okwuonu G."/>
            <person name="Santibanez J."/>
            <person name="Warren W.C."/>
            <person name="Mardis E.R."/>
            <person name="Weinstock G.M."/>
            <person name="Wilson R.K."/>
            <person name="Delehaunty K."/>
            <person name="Dooling D."/>
            <person name="Fronik C."/>
            <person name="Fulton L."/>
            <person name="Fulton B."/>
            <person name="Graves T."/>
            <person name="Minx P."/>
            <person name="Sodergren E."/>
            <person name="Birney E."/>
            <person name="Margulies E.H."/>
            <person name="Herrero J."/>
            <person name="Green E.D."/>
            <person name="Haussler D."/>
            <person name="Siepel A."/>
            <person name="Goldman N."/>
            <person name="Pollard K.S."/>
            <person name="Pedersen J.S."/>
            <person name="Lander E.S."/>
            <person name="Kellis M."/>
        </authorList>
    </citation>
    <scope>NUCLEOTIDE SEQUENCE [LARGE SCALE GENOMIC DNA]</scope>
    <source>
        <strain evidence="11">2N</strain>
    </source>
</reference>
<dbReference type="GO" id="GO:0002023">
    <property type="term" value="P:reduction of food intake in response to dietary excess"/>
    <property type="evidence" value="ECO:0007669"/>
    <property type="project" value="Ensembl"/>
</dbReference>
<dbReference type="Proteomes" id="UP000005447">
    <property type="component" value="Unassembled WGS sequence"/>
</dbReference>
<dbReference type="PANTHER" id="PTHR11318:SF4">
    <property type="entry name" value="GUANYLATE CYCLASE ACTIVATOR 2B"/>
    <property type="match status" value="1"/>
</dbReference>
<dbReference type="GO" id="GO:0060612">
    <property type="term" value="P:adipose tissue development"/>
    <property type="evidence" value="ECO:0007669"/>
    <property type="project" value="Ensembl"/>
</dbReference>
<accession>H0V8K8</accession>
<dbReference type="Pfam" id="PF02058">
    <property type="entry name" value="Guanylin"/>
    <property type="match status" value="1"/>
</dbReference>
<dbReference type="AlphaFoldDB" id="H0V8K8"/>
<feature type="disulfide bond" evidence="8">
    <location>
        <begin position="69"/>
        <end position="82"/>
    </location>
</feature>
<comment type="similarity">
    <text evidence="2">Belongs to the guanylin family.</text>
</comment>
<keyword evidence="5 8" id="KW-1015">Disulfide bond</keyword>
<evidence type="ECO:0000256" key="1">
    <source>
        <dbReference type="ARBA" id="ARBA00004613"/>
    </source>
</evidence>
<gene>
    <name evidence="10" type="primary">GUCA2B</name>
</gene>
<dbReference type="VEuPathDB" id="HostDB:ENSCPOG00000006789"/>
<dbReference type="GO" id="GO:0009749">
    <property type="term" value="P:response to glucose"/>
    <property type="evidence" value="ECO:0007669"/>
    <property type="project" value="Ensembl"/>
</dbReference>
<dbReference type="FunCoup" id="H0V8K8">
    <property type="interactions" value="20"/>
</dbReference>
<dbReference type="GO" id="GO:0030250">
    <property type="term" value="F:guanylate cyclase activator activity"/>
    <property type="evidence" value="ECO:0007669"/>
    <property type="project" value="InterPro"/>
</dbReference>
<comment type="function">
    <text evidence="6">Endogenous activator of intestinal guanylate cyclase. It stimulates this enzyme through the same receptor binding region as the heat-stable enterotoxins. May be a potent physiological regulator of intestinal fluid and electrolyte transport. May be an autocrine/paracrine regulator of intestinal salt and water transport.</text>
</comment>
<evidence type="ECO:0000256" key="6">
    <source>
        <dbReference type="ARBA" id="ARBA00037765"/>
    </source>
</evidence>
<dbReference type="GO" id="GO:0035264">
    <property type="term" value="P:multicellular organism growth"/>
    <property type="evidence" value="ECO:0007669"/>
    <property type="project" value="Ensembl"/>
</dbReference>
<reference evidence="10" key="3">
    <citation type="submission" date="2025-09" db="UniProtKB">
        <authorList>
            <consortium name="Ensembl"/>
        </authorList>
    </citation>
    <scope>IDENTIFICATION</scope>
    <source>
        <strain evidence="10">2N</strain>
    </source>
</reference>
<dbReference type="Gene3D" id="3.90.1450.10">
    <property type="entry name" value="Guanylin"/>
    <property type="match status" value="1"/>
</dbReference>
<dbReference type="GO" id="GO:0007589">
    <property type="term" value="P:body fluid secretion"/>
    <property type="evidence" value="ECO:0007669"/>
    <property type="project" value="Ensembl"/>
</dbReference>
<dbReference type="GO" id="GO:0045776">
    <property type="term" value="P:negative regulation of blood pressure"/>
    <property type="evidence" value="ECO:0007669"/>
    <property type="project" value="Ensembl"/>
</dbReference>
<proteinExistence type="inferred from homology"/>
<feature type="signal peptide" evidence="9">
    <location>
        <begin position="1"/>
        <end position="28"/>
    </location>
</feature>
<dbReference type="EMBL" id="AAKN02055727">
    <property type="status" value="NOT_ANNOTATED_CDS"/>
    <property type="molecule type" value="Genomic_DNA"/>
</dbReference>
<organism evidence="10 11">
    <name type="scientific">Cavia porcellus</name>
    <name type="common">Guinea pig</name>
    <dbReference type="NCBI Taxonomy" id="10141"/>
    <lineage>
        <taxon>Eukaryota</taxon>
        <taxon>Metazoa</taxon>
        <taxon>Chordata</taxon>
        <taxon>Craniata</taxon>
        <taxon>Vertebrata</taxon>
        <taxon>Euteleostomi</taxon>
        <taxon>Mammalia</taxon>
        <taxon>Eutheria</taxon>
        <taxon>Euarchontoglires</taxon>
        <taxon>Glires</taxon>
        <taxon>Rodentia</taxon>
        <taxon>Hystricomorpha</taxon>
        <taxon>Caviidae</taxon>
        <taxon>Cavia</taxon>
    </lineage>
</organism>
<evidence type="ECO:0000256" key="5">
    <source>
        <dbReference type="ARBA" id="ARBA00023157"/>
    </source>
</evidence>
<dbReference type="HOGENOM" id="CLU_166952_1_0_1"/>
<comment type="subcellular location">
    <subcellularLocation>
        <location evidence="1">Secreted</location>
    </subcellularLocation>
</comment>
<evidence type="ECO:0000256" key="4">
    <source>
        <dbReference type="ARBA" id="ARBA00022729"/>
    </source>
</evidence>
<protein>
    <recommendedName>
        <fullName evidence="7">Guanylate cyclase activator 2B</fullName>
    </recommendedName>
</protein>
<name>H0V8K8_CAVPO</name>
<dbReference type="PIRSF" id="PIRSF001849">
    <property type="entry name" value="Guanylin"/>
    <property type="match status" value="1"/>
</dbReference>
<keyword evidence="11" id="KW-1185">Reference proteome</keyword>
<keyword evidence="3" id="KW-0964">Secreted</keyword>
<dbReference type="GO" id="GO:0005576">
    <property type="term" value="C:extracellular region"/>
    <property type="evidence" value="ECO:0007669"/>
    <property type="project" value="UniProtKB-SubCell"/>
</dbReference>
<feature type="disulfide bond" evidence="8">
    <location>
        <begin position="105"/>
        <end position="113"/>
    </location>
</feature>
<dbReference type="InterPro" id="IPR036382">
    <property type="entry name" value="Guanylin_sf"/>
</dbReference>
<evidence type="ECO:0000256" key="8">
    <source>
        <dbReference type="PIRSR" id="PIRSR001849-50"/>
    </source>
</evidence>
<dbReference type="Ensembl" id="ENSCPOT00000006858.3">
    <property type="protein sequence ID" value="ENSCPOP00000006119.2"/>
    <property type="gene ID" value="ENSCPOG00000006789.4"/>
</dbReference>
<dbReference type="GeneTree" id="ENSGT00940000154436"/>
<sequence length="113" mass="12351">MGSRTLLGHLSVLAVVLLLLLLLQGTQSVDIKYQGYQVQLESVKKLKALEEQWVSSPRLQAQDPQPAVCHHPALPLDLQPICTSQEAASILQALRTMDNDECELCVNIACTGC</sequence>
<dbReference type="InterPro" id="IPR000879">
    <property type="entry name" value="Guanylin"/>
</dbReference>
<evidence type="ECO:0000313" key="11">
    <source>
        <dbReference type="Proteomes" id="UP000005447"/>
    </source>
</evidence>
<dbReference type="InParanoid" id="H0V8K8"/>
<dbReference type="OMA" id="ITPLDPC"/>